<dbReference type="EMBL" id="JBBBZM010000029">
    <property type="protein sequence ID" value="KAL0637856.1"/>
    <property type="molecule type" value="Genomic_DNA"/>
</dbReference>
<reference evidence="10 11" key="1">
    <citation type="submission" date="2024-02" db="EMBL/GenBank/DDBJ databases">
        <title>Discinaceae phylogenomics.</title>
        <authorList>
            <person name="Dirks A.C."/>
            <person name="James T.Y."/>
        </authorList>
    </citation>
    <scope>NUCLEOTIDE SEQUENCE [LARGE SCALE GENOMIC DNA]</scope>
    <source>
        <strain evidence="10 11">ACD0624</strain>
    </source>
</reference>
<evidence type="ECO:0000256" key="8">
    <source>
        <dbReference type="RuleBase" id="RU364143"/>
    </source>
</evidence>
<comment type="subunit">
    <text evidence="8">Component of the Mediator complex.</text>
</comment>
<accession>A0ABR3GQJ0</accession>
<feature type="region of interest" description="Disordered" evidence="9">
    <location>
        <begin position="183"/>
        <end position="214"/>
    </location>
</feature>
<comment type="caution">
    <text evidence="10">The sequence shown here is derived from an EMBL/GenBank/DDBJ whole genome shotgun (WGS) entry which is preliminary data.</text>
</comment>
<dbReference type="InterPro" id="IPR007018">
    <property type="entry name" value="Mediator_Med6"/>
</dbReference>
<protein>
    <recommendedName>
        <fullName evidence="3 8">Mediator of RNA polymerase II transcription subunit 6</fullName>
    </recommendedName>
    <alternativeName>
        <fullName evidence="7 8">Mediator complex subunit 6</fullName>
    </alternativeName>
</protein>
<feature type="region of interest" description="Disordered" evidence="9">
    <location>
        <begin position="247"/>
        <end position="319"/>
    </location>
</feature>
<proteinExistence type="inferred from homology"/>
<comment type="similarity">
    <text evidence="2 8">Belongs to the Mediator complex subunit 6 family.</text>
</comment>
<keyword evidence="8" id="KW-0010">Activator</keyword>
<keyword evidence="5 8" id="KW-0804">Transcription</keyword>
<name>A0ABR3GQJ0_9PEZI</name>
<evidence type="ECO:0000256" key="1">
    <source>
        <dbReference type="ARBA" id="ARBA00004123"/>
    </source>
</evidence>
<evidence type="ECO:0000256" key="4">
    <source>
        <dbReference type="ARBA" id="ARBA00023015"/>
    </source>
</evidence>
<dbReference type="Proteomes" id="UP001447188">
    <property type="component" value="Unassembled WGS sequence"/>
</dbReference>
<dbReference type="Pfam" id="PF04934">
    <property type="entry name" value="Med6"/>
    <property type="match status" value="1"/>
</dbReference>
<comment type="function">
    <text evidence="8">Component of the Mediator complex, a coactivator involved in the regulated transcription of nearly all RNA polymerase II-dependent genes. Mediator functions as a bridge to convey information from gene-specific regulatory proteins to the basal RNA polymerase II transcription machinery. Mediator is recruited to promoters by direct interactions with regulatory proteins and serves as a scaffold for the assembly of a functional preinitiation complex with RNA polymerase II and the general transcription factors.</text>
</comment>
<evidence type="ECO:0000313" key="11">
    <source>
        <dbReference type="Proteomes" id="UP001447188"/>
    </source>
</evidence>
<gene>
    <name evidence="8 10" type="primary">MED6</name>
    <name evidence="10" type="ORF">Q9L58_003076</name>
</gene>
<keyword evidence="11" id="KW-1185">Reference proteome</keyword>
<dbReference type="Gene3D" id="3.10.450.580">
    <property type="entry name" value="Mediator complex, subunit Med6"/>
    <property type="match status" value="1"/>
</dbReference>
<evidence type="ECO:0000256" key="7">
    <source>
        <dbReference type="ARBA" id="ARBA00031259"/>
    </source>
</evidence>
<evidence type="ECO:0000256" key="3">
    <source>
        <dbReference type="ARBA" id="ARBA00020634"/>
    </source>
</evidence>
<organism evidence="10 11">
    <name type="scientific">Discina gigas</name>
    <dbReference type="NCBI Taxonomy" id="1032678"/>
    <lineage>
        <taxon>Eukaryota</taxon>
        <taxon>Fungi</taxon>
        <taxon>Dikarya</taxon>
        <taxon>Ascomycota</taxon>
        <taxon>Pezizomycotina</taxon>
        <taxon>Pezizomycetes</taxon>
        <taxon>Pezizales</taxon>
        <taxon>Discinaceae</taxon>
        <taxon>Discina</taxon>
    </lineage>
</organism>
<keyword evidence="4 8" id="KW-0805">Transcription regulation</keyword>
<sequence>MATIERPKTPLDETLWRDQAWYRAWGPLNQMTVMDYFRMSTFFDNTSNNGNLFQQMQYNMQIRGELGTPELFNQRLKQMTGVEYMLATGSTETGVWVIRKQLRRPNKIDDNTGREVENVTVLATYYIAGENIFQAPSVGAVLQNRMLAAITALRAAQKIATNLSSFTPTKAIPAATGTTTAIASSQSTQAGSQSTQVASQQPPPSTQSSVAAAPVSQSSSTSAYLKDPNLLPRALALSIRHQDEYMDDHAPLLGDPGSFLHSAPGSQQQSQGSRGGTATPGKKDGKPQVLPPRAVEVKKTVVAPPVIGRRKSKGAGMSS</sequence>
<dbReference type="InterPro" id="IPR038566">
    <property type="entry name" value="Mediator_Med6_sf"/>
</dbReference>
<dbReference type="PANTHER" id="PTHR13104">
    <property type="entry name" value="MED-6-RELATED"/>
    <property type="match status" value="1"/>
</dbReference>
<comment type="subcellular location">
    <subcellularLocation>
        <location evidence="1 8">Nucleus</location>
    </subcellularLocation>
</comment>
<keyword evidence="6 8" id="KW-0539">Nucleus</keyword>
<evidence type="ECO:0000256" key="6">
    <source>
        <dbReference type="ARBA" id="ARBA00023242"/>
    </source>
</evidence>
<evidence type="ECO:0000256" key="5">
    <source>
        <dbReference type="ARBA" id="ARBA00023163"/>
    </source>
</evidence>
<evidence type="ECO:0000256" key="9">
    <source>
        <dbReference type="SAM" id="MobiDB-lite"/>
    </source>
</evidence>
<evidence type="ECO:0000256" key="2">
    <source>
        <dbReference type="ARBA" id="ARBA00007526"/>
    </source>
</evidence>
<evidence type="ECO:0000313" key="10">
    <source>
        <dbReference type="EMBL" id="KAL0637856.1"/>
    </source>
</evidence>